<name>A0ABR1T7B1_9PEZI</name>
<gene>
    <name evidence="3" type="ORF">PG994_012965</name>
</gene>
<sequence>MSFNTIPPEIRQAIWKFALPDDEPEVCIMWPLRPAGFNKTVEPLVVDTAFPVLMHVCREARDFALSPHSGIAFRHSKQAGHKVPYRRFRPEMDALYINRRNFDYTLLAMAYDWSGTDNDAAYWPALRHLAVEYSVFKKAWNWLPEFVFRYSRHVQKVSAVFPSSREAVWSYFQPPARRCKLRPVDNPDELTAAVDYDAHQEMHSIKWQVDMALVILEEYLPRKWNAEKQYREVEFHEDLMDRFEGTAWDKHSEKICLEYEIAAFAQFKRSEDGHELWEEGCEDRLLSGKDVGGRKLPLAEQHRNPEEWRVNDDDEYVP</sequence>
<feature type="compositionally biased region" description="Basic and acidic residues" evidence="1">
    <location>
        <begin position="300"/>
        <end position="311"/>
    </location>
</feature>
<dbReference type="EMBL" id="JAQQWL010000013">
    <property type="protein sequence ID" value="KAK8042482.1"/>
    <property type="molecule type" value="Genomic_DNA"/>
</dbReference>
<proteinExistence type="predicted"/>
<feature type="domain" description="2EXR" evidence="2">
    <location>
        <begin position="3"/>
        <end position="95"/>
    </location>
</feature>
<organism evidence="3 4">
    <name type="scientific">Apiospora phragmitis</name>
    <dbReference type="NCBI Taxonomy" id="2905665"/>
    <lineage>
        <taxon>Eukaryota</taxon>
        <taxon>Fungi</taxon>
        <taxon>Dikarya</taxon>
        <taxon>Ascomycota</taxon>
        <taxon>Pezizomycotina</taxon>
        <taxon>Sordariomycetes</taxon>
        <taxon>Xylariomycetidae</taxon>
        <taxon>Amphisphaeriales</taxon>
        <taxon>Apiosporaceae</taxon>
        <taxon>Apiospora</taxon>
    </lineage>
</organism>
<evidence type="ECO:0000313" key="3">
    <source>
        <dbReference type="EMBL" id="KAK8042482.1"/>
    </source>
</evidence>
<evidence type="ECO:0000313" key="4">
    <source>
        <dbReference type="Proteomes" id="UP001480595"/>
    </source>
</evidence>
<dbReference type="InterPro" id="IPR045518">
    <property type="entry name" value="2EXR"/>
</dbReference>
<evidence type="ECO:0000256" key="1">
    <source>
        <dbReference type="SAM" id="MobiDB-lite"/>
    </source>
</evidence>
<comment type="caution">
    <text evidence="3">The sequence shown here is derived from an EMBL/GenBank/DDBJ whole genome shotgun (WGS) entry which is preliminary data.</text>
</comment>
<accession>A0ABR1T7B1</accession>
<protein>
    <recommendedName>
        <fullName evidence="2">2EXR domain-containing protein</fullName>
    </recommendedName>
</protein>
<feature type="region of interest" description="Disordered" evidence="1">
    <location>
        <begin position="296"/>
        <end position="318"/>
    </location>
</feature>
<reference evidence="3 4" key="1">
    <citation type="submission" date="2023-01" db="EMBL/GenBank/DDBJ databases">
        <title>Analysis of 21 Apiospora genomes using comparative genomics revels a genus with tremendous synthesis potential of carbohydrate active enzymes and secondary metabolites.</title>
        <authorList>
            <person name="Sorensen T."/>
        </authorList>
    </citation>
    <scope>NUCLEOTIDE SEQUENCE [LARGE SCALE GENOMIC DNA]</scope>
    <source>
        <strain evidence="3 4">CBS 135458</strain>
    </source>
</reference>
<evidence type="ECO:0000259" key="2">
    <source>
        <dbReference type="Pfam" id="PF20150"/>
    </source>
</evidence>
<dbReference type="GeneID" id="92097437"/>
<dbReference type="Proteomes" id="UP001480595">
    <property type="component" value="Unassembled WGS sequence"/>
</dbReference>
<keyword evidence="4" id="KW-1185">Reference proteome</keyword>
<dbReference type="Pfam" id="PF20150">
    <property type="entry name" value="2EXR"/>
    <property type="match status" value="1"/>
</dbReference>
<dbReference type="RefSeq" id="XP_066709335.1">
    <property type="nucleotide sequence ID" value="XM_066864374.1"/>
</dbReference>